<evidence type="ECO:0000256" key="10">
    <source>
        <dbReference type="SAM" id="MobiDB-lite"/>
    </source>
</evidence>
<evidence type="ECO:0000256" key="1">
    <source>
        <dbReference type="ARBA" id="ARBA00004383"/>
    </source>
</evidence>
<keyword evidence="13" id="KW-1185">Reference proteome</keyword>
<feature type="domain" description="TonB C-terminal" evidence="11">
    <location>
        <begin position="63"/>
        <end position="153"/>
    </location>
</feature>
<evidence type="ECO:0000256" key="2">
    <source>
        <dbReference type="ARBA" id="ARBA00006555"/>
    </source>
</evidence>
<evidence type="ECO:0000256" key="7">
    <source>
        <dbReference type="ARBA" id="ARBA00022927"/>
    </source>
</evidence>
<dbReference type="NCBIfam" id="TIGR01352">
    <property type="entry name" value="tonB_Cterm"/>
    <property type="match status" value="1"/>
</dbReference>
<name>A0A7V8NP51_9BACT</name>
<comment type="caution">
    <text evidence="12">The sequence shown here is derived from an EMBL/GenBank/DDBJ whole genome shotgun (WGS) entry which is preliminary data.</text>
</comment>
<dbReference type="InterPro" id="IPR006260">
    <property type="entry name" value="TonB/TolA_C"/>
</dbReference>
<gene>
    <name evidence="12" type="ORF">HRJ53_07390</name>
</gene>
<keyword evidence="3" id="KW-0813">Transport</keyword>
<keyword evidence="8" id="KW-1133">Transmembrane helix</keyword>
<evidence type="ECO:0000256" key="8">
    <source>
        <dbReference type="ARBA" id="ARBA00022989"/>
    </source>
</evidence>
<feature type="non-terminal residue" evidence="12">
    <location>
        <position position="1"/>
    </location>
</feature>
<evidence type="ECO:0000256" key="5">
    <source>
        <dbReference type="ARBA" id="ARBA00022519"/>
    </source>
</evidence>
<comment type="similarity">
    <text evidence="2">Belongs to the TonB family.</text>
</comment>
<dbReference type="PROSITE" id="PS52015">
    <property type="entry name" value="TONB_CTD"/>
    <property type="match status" value="1"/>
</dbReference>
<evidence type="ECO:0000259" key="11">
    <source>
        <dbReference type="PROSITE" id="PS52015"/>
    </source>
</evidence>
<sequence>GPGYGNGTGGDKGIRGTVASTGFGNGIANPPPSTKKGTVHEGGFADQSVVTEAPKKKVASSENPTTPVDILEKPRPVYTAEGRSLKIEGDVVLDMVFLANGSIQVNRVISGLGHGLDDAAMRAAQLIKFKPAKRDGQPVDFPARVRIEFRLAY</sequence>
<organism evidence="12 13">
    <name type="scientific">Candidatus Acidiferrum panamense</name>
    <dbReference type="NCBI Taxonomy" id="2741543"/>
    <lineage>
        <taxon>Bacteria</taxon>
        <taxon>Pseudomonadati</taxon>
        <taxon>Acidobacteriota</taxon>
        <taxon>Terriglobia</taxon>
        <taxon>Candidatus Acidiferrales</taxon>
        <taxon>Candidatus Acidiferrum</taxon>
    </lineage>
</organism>
<comment type="subcellular location">
    <subcellularLocation>
        <location evidence="1">Cell inner membrane</location>
        <topology evidence="1">Single-pass membrane protein</topology>
        <orientation evidence="1">Periplasmic side</orientation>
    </subcellularLocation>
</comment>
<dbReference type="InterPro" id="IPR037682">
    <property type="entry name" value="TonB_C"/>
</dbReference>
<feature type="region of interest" description="Disordered" evidence="10">
    <location>
        <begin position="1"/>
        <end position="70"/>
    </location>
</feature>
<dbReference type="GO" id="GO:0055085">
    <property type="term" value="P:transmembrane transport"/>
    <property type="evidence" value="ECO:0007669"/>
    <property type="project" value="InterPro"/>
</dbReference>
<evidence type="ECO:0000313" key="12">
    <source>
        <dbReference type="EMBL" id="MBA0084801.1"/>
    </source>
</evidence>
<keyword evidence="7" id="KW-0653">Protein transport</keyword>
<dbReference type="InterPro" id="IPR051045">
    <property type="entry name" value="TonB-dependent_transducer"/>
</dbReference>
<dbReference type="Pfam" id="PF03544">
    <property type="entry name" value="TonB_C"/>
    <property type="match status" value="1"/>
</dbReference>
<accession>A0A7V8NP51</accession>
<dbReference type="EMBL" id="JACDQQ010000721">
    <property type="protein sequence ID" value="MBA0084801.1"/>
    <property type="molecule type" value="Genomic_DNA"/>
</dbReference>
<proteinExistence type="inferred from homology"/>
<dbReference type="GO" id="GO:0005886">
    <property type="term" value="C:plasma membrane"/>
    <property type="evidence" value="ECO:0007669"/>
    <property type="project" value="UniProtKB-SubCell"/>
</dbReference>
<evidence type="ECO:0000256" key="9">
    <source>
        <dbReference type="ARBA" id="ARBA00023136"/>
    </source>
</evidence>
<dbReference type="Gene3D" id="3.30.1150.10">
    <property type="match status" value="1"/>
</dbReference>
<keyword evidence="4" id="KW-1003">Cell membrane</keyword>
<keyword evidence="6" id="KW-0812">Transmembrane</keyword>
<feature type="compositionally biased region" description="Gly residues" evidence="10">
    <location>
        <begin position="1"/>
        <end position="11"/>
    </location>
</feature>
<keyword evidence="9" id="KW-0472">Membrane</keyword>
<evidence type="ECO:0000256" key="6">
    <source>
        <dbReference type="ARBA" id="ARBA00022692"/>
    </source>
</evidence>
<dbReference type="AlphaFoldDB" id="A0A7V8NP51"/>
<protein>
    <submittedName>
        <fullName evidence="12">Energy transducer TonB</fullName>
    </submittedName>
</protein>
<dbReference type="PANTHER" id="PTHR33446">
    <property type="entry name" value="PROTEIN TONB-RELATED"/>
    <property type="match status" value="1"/>
</dbReference>
<evidence type="ECO:0000256" key="4">
    <source>
        <dbReference type="ARBA" id="ARBA00022475"/>
    </source>
</evidence>
<dbReference type="Proteomes" id="UP000567293">
    <property type="component" value="Unassembled WGS sequence"/>
</dbReference>
<keyword evidence="5" id="KW-0997">Cell inner membrane</keyword>
<dbReference type="PANTHER" id="PTHR33446:SF2">
    <property type="entry name" value="PROTEIN TONB"/>
    <property type="match status" value="1"/>
</dbReference>
<evidence type="ECO:0000313" key="13">
    <source>
        <dbReference type="Proteomes" id="UP000567293"/>
    </source>
</evidence>
<dbReference type="SUPFAM" id="SSF74653">
    <property type="entry name" value="TolA/TonB C-terminal domain"/>
    <property type="match status" value="1"/>
</dbReference>
<reference evidence="12" key="1">
    <citation type="submission" date="2020-06" db="EMBL/GenBank/DDBJ databases">
        <title>Legume-microbial interactions unlock mineral nutrients during tropical forest succession.</title>
        <authorList>
            <person name="Epihov D.Z."/>
        </authorList>
    </citation>
    <scope>NUCLEOTIDE SEQUENCE [LARGE SCALE GENOMIC DNA]</scope>
    <source>
        <strain evidence="12">Pan2503</strain>
    </source>
</reference>
<evidence type="ECO:0000256" key="3">
    <source>
        <dbReference type="ARBA" id="ARBA00022448"/>
    </source>
</evidence>
<dbReference type="GO" id="GO:0015031">
    <property type="term" value="P:protein transport"/>
    <property type="evidence" value="ECO:0007669"/>
    <property type="project" value="UniProtKB-KW"/>
</dbReference>